<dbReference type="SUPFAM" id="SSF54928">
    <property type="entry name" value="RNA-binding domain, RBD"/>
    <property type="match status" value="2"/>
</dbReference>
<reference evidence="5" key="1">
    <citation type="submission" date="2021-01" db="EMBL/GenBank/DDBJ databases">
        <authorList>
            <person name="Corre E."/>
            <person name="Pelletier E."/>
            <person name="Niang G."/>
            <person name="Scheremetjew M."/>
            <person name="Finn R."/>
            <person name="Kale V."/>
            <person name="Holt S."/>
            <person name="Cochrane G."/>
            <person name="Meng A."/>
            <person name="Brown T."/>
            <person name="Cohen L."/>
        </authorList>
    </citation>
    <scope>NUCLEOTIDE SEQUENCE</scope>
</reference>
<keyword evidence="1 2" id="KW-0694">RNA-binding</keyword>
<dbReference type="EMBL" id="HBFQ01028872">
    <property type="protein sequence ID" value="CAD8845956.1"/>
    <property type="molecule type" value="Transcribed_RNA"/>
</dbReference>
<evidence type="ECO:0000256" key="2">
    <source>
        <dbReference type="PROSITE-ProRule" id="PRU00176"/>
    </source>
</evidence>
<name>A0A7S1A8H7_NOCSC</name>
<protein>
    <recommendedName>
        <fullName evidence="4">RRM domain-containing protein</fullName>
    </recommendedName>
</protein>
<proteinExistence type="predicted"/>
<dbReference type="GO" id="GO:0003723">
    <property type="term" value="F:RNA binding"/>
    <property type="evidence" value="ECO:0007669"/>
    <property type="project" value="UniProtKB-UniRule"/>
</dbReference>
<sequence>MVALVPCETTSSSCLTVFNLAYDATEREAHILFSGCEGYVRCIVVPGKGMQKPYAFVQFRSRTSALAAMESRQGTTWEEDMTPVSLELARRDIPERFGPRQTRIGEVTQWVDPPLSATPPWLVGRSTKRTRTEEVPTIVSVQPLAVVEDGPRTLHLGGLPSNVSQEDLNAFLHSNLAGAVIGSKLTDGGGKGSGRAFVGFVSHSAAVEAQAWLEGSPWNGSILHAEWARTEFRPHGGATRPEPPVQHHADDRGAPTPRSRHPPLTPLASAPPLGSKTGWRGSVKREGEQVLRTLHFTNLPNLSEEEFGQFLTANFPNQIEAARFLDARDGRPPVAWVLFFDESGAAVVAGSHQSFEFHGSQVAVQYARTELQHSRVRH</sequence>
<gene>
    <name evidence="5" type="ORF">NSCI0253_LOCUS20306</name>
</gene>
<dbReference type="InterPro" id="IPR000504">
    <property type="entry name" value="RRM_dom"/>
</dbReference>
<dbReference type="SMART" id="SM00360">
    <property type="entry name" value="RRM"/>
    <property type="match status" value="3"/>
</dbReference>
<evidence type="ECO:0000259" key="4">
    <source>
        <dbReference type="PROSITE" id="PS50102"/>
    </source>
</evidence>
<dbReference type="CDD" id="cd00590">
    <property type="entry name" value="RRM_SF"/>
    <property type="match status" value="2"/>
</dbReference>
<feature type="region of interest" description="Disordered" evidence="3">
    <location>
        <begin position="233"/>
        <end position="282"/>
    </location>
</feature>
<feature type="domain" description="RRM" evidence="4">
    <location>
        <begin position="152"/>
        <end position="230"/>
    </location>
</feature>
<feature type="domain" description="RRM" evidence="4">
    <location>
        <begin position="13"/>
        <end position="91"/>
    </location>
</feature>
<evidence type="ECO:0000256" key="1">
    <source>
        <dbReference type="ARBA" id="ARBA00022884"/>
    </source>
</evidence>
<evidence type="ECO:0000313" key="5">
    <source>
        <dbReference type="EMBL" id="CAD8845956.1"/>
    </source>
</evidence>
<dbReference type="InterPro" id="IPR012677">
    <property type="entry name" value="Nucleotide-bd_a/b_plait_sf"/>
</dbReference>
<evidence type="ECO:0000256" key="3">
    <source>
        <dbReference type="SAM" id="MobiDB-lite"/>
    </source>
</evidence>
<dbReference type="InterPro" id="IPR035979">
    <property type="entry name" value="RBD_domain_sf"/>
</dbReference>
<dbReference type="PANTHER" id="PTHR10501">
    <property type="entry name" value="U1 SMALL NUCLEAR RIBONUCLEOPROTEIN A/U2 SMALL NUCLEAR RIBONUCLEOPROTEIN B"/>
    <property type="match status" value="1"/>
</dbReference>
<dbReference type="PROSITE" id="PS50102">
    <property type="entry name" value="RRM"/>
    <property type="match status" value="2"/>
</dbReference>
<dbReference type="Pfam" id="PF00076">
    <property type="entry name" value="RRM_1"/>
    <property type="match status" value="1"/>
</dbReference>
<accession>A0A7S1A8H7</accession>
<dbReference type="AlphaFoldDB" id="A0A7S1A8H7"/>
<dbReference type="Gene3D" id="3.30.70.330">
    <property type="match status" value="2"/>
</dbReference>
<organism evidence="5">
    <name type="scientific">Noctiluca scintillans</name>
    <name type="common">Sea sparkle</name>
    <name type="synonym">Red tide dinoflagellate</name>
    <dbReference type="NCBI Taxonomy" id="2966"/>
    <lineage>
        <taxon>Eukaryota</taxon>
        <taxon>Sar</taxon>
        <taxon>Alveolata</taxon>
        <taxon>Dinophyceae</taxon>
        <taxon>Noctilucales</taxon>
        <taxon>Noctilucaceae</taxon>
        <taxon>Noctiluca</taxon>
    </lineage>
</organism>